<dbReference type="InterPro" id="IPR018561">
    <property type="entry name" value="AosR"/>
</dbReference>
<accession>A0A9X1S2R0</accession>
<reference evidence="1" key="1">
    <citation type="submission" date="2021-04" db="EMBL/GenBank/DDBJ databases">
        <title>Microbacterium tenobrionis sp. nov. and Microbacterium allomyrinae sp. nov., isolated from larvae of Tenobrio molitor and Allomyrina dichotoma, respectively.</title>
        <authorList>
            <person name="Lee S.D."/>
        </authorList>
    </citation>
    <scope>NUCLEOTIDE SEQUENCE</scope>
    <source>
        <strain evidence="1">BWT-G7</strain>
    </source>
</reference>
<protein>
    <submittedName>
        <fullName evidence="1">DUF2017 family protein</fullName>
    </submittedName>
</protein>
<proteinExistence type="predicted"/>
<dbReference type="Pfam" id="PF09438">
    <property type="entry name" value="DUF2017"/>
    <property type="match status" value="1"/>
</dbReference>
<evidence type="ECO:0000313" key="2">
    <source>
        <dbReference type="Proteomes" id="UP001139354"/>
    </source>
</evidence>
<keyword evidence="2" id="KW-1185">Reference proteome</keyword>
<dbReference type="EMBL" id="JAGTTN010000002">
    <property type="protein sequence ID" value="MCC2032324.1"/>
    <property type="molecule type" value="Genomic_DNA"/>
</dbReference>
<dbReference type="Proteomes" id="UP001139354">
    <property type="component" value="Unassembled WGS sequence"/>
</dbReference>
<gene>
    <name evidence="1" type="ORF">KEC57_09055</name>
</gene>
<comment type="caution">
    <text evidence="1">The sequence shown here is derived from an EMBL/GenBank/DDBJ whole genome shotgun (WGS) entry which is preliminary data.</text>
</comment>
<organism evidence="1 2">
    <name type="scientific">Microbacterium allomyrinae</name>
    <dbReference type="NCBI Taxonomy" id="2830666"/>
    <lineage>
        <taxon>Bacteria</taxon>
        <taxon>Bacillati</taxon>
        <taxon>Actinomycetota</taxon>
        <taxon>Actinomycetes</taxon>
        <taxon>Micrococcales</taxon>
        <taxon>Microbacteriaceae</taxon>
        <taxon>Microbacterium</taxon>
    </lineage>
</organism>
<dbReference type="AlphaFoldDB" id="A0A9X1S2R0"/>
<sequence length="156" mass="16982">MEITRLEAAHLAGLVEQFAELVRDSEPDDGDPAIGRLLPSAYADEEAAREFRALTASDLLDRRLADAAVVQESLGDAATTPDDLADPAFLETVEIRLDPPTAHAWLRTIAAIRLVLAMRLGIVEAEDHDSDDPRFGIYDWLGYRLDGLVGALDAES</sequence>
<evidence type="ECO:0000313" key="1">
    <source>
        <dbReference type="EMBL" id="MCC2032324.1"/>
    </source>
</evidence>
<name>A0A9X1S2R0_9MICO</name>